<dbReference type="GO" id="GO:0005886">
    <property type="term" value="C:plasma membrane"/>
    <property type="evidence" value="ECO:0007669"/>
    <property type="project" value="UniProtKB-SubCell"/>
</dbReference>
<dbReference type="InterPro" id="IPR048279">
    <property type="entry name" value="MdtK-like"/>
</dbReference>
<accession>A0A1I1G8J5</accession>
<feature type="transmembrane region" description="Helical" evidence="7">
    <location>
        <begin position="131"/>
        <end position="153"/>
    </location>
</feature>
<feature type="transmembrane region" description="Helical" evidence="7">
    <location>
        <begin position="165"/>
        <end position="184"/>
    </location>
</feature>
<comment type="subcellular location">
    <subcellularLocation>
        <location evidence="1">Cell inner membrane</location>
        <topology evidence="1">Multi-pass membrane protein</topology>
    </subcellularLocation>
</comment>
<evidence type="ECO:0000256" key="2">
    <source>
        <dbReference type="ARBA" id="ARBA00022448"/>
    </source>
</evidence>
<dbReference type="GO" id="GO:0042910">
    <property type="term" value="F:xenobiotic transmembrane transporter activity"/>
    <property type="evidence" value="ECO:0007669"/>
    <property type="project" value="InterPro"/>
</dbReference>
<dbReference type="PANTHER" id="PTHR43549:SF3">
    <property type="entry name" value="MULTIDRUG RESISTANCE PROTEIN YPNP-RELATED"/>
    <property type="match status" value="1"/>
</dbReference>
<gene>
    <name evidence="8" type="ORF">SAMN05421848_0459</name>
</gene>
<dbReference type="PIRSF" id="PIRSF006603">
    <property type="entry name" value="DinF"/>
    <property type="match status" value="1"/>
</dbReference>
<keyword evidence="3" id="KW-1003">Cell membrane</keyword>
<keyword evidence="5 7" id="KW-1133">Transmembrane helix</keyword>
<evidence type="ECO:0000256" key="6">
    <source>
        <dbReference type="ARBA" id="ARBA00023136"/>
    </source>
</evidence>
<reference evidence="9" key="1">
    <citation type="submission" date="2016-10" db="EMBL/GenBank/DDBJ databases">
        <authorList>
            <person name="Varghese N."/>
            <person name="Submissions S."/>
        </authorList>
    </citation>
    <scope>NUCLEOTIDE SEQUENCE [LARGE SCALE GENOMIC DNA]</scope>
    <source>
        <strain evidence="9">DSM 23439</strain>
    </source>
</reference>
<feature type="transmembrane region" description="Helical" evidence="7">
    <location>
        <begin position="20"/>
        <end position="39"/>
    </location>
</feature>
<dbReference type="PANTHER" id="PTHR43549">
    <property type="entry name" value="MULTIDRUG RESISTANCE PROTEIN YPNP-RELATED"/>
    <property type="match status" value="1"/>
</dbReference>
<feature type="transmembrane region" description="Helical" evidence="7">
    <location>
        <begin position="389"/>
        <end position="407"/>
    </location>
</feature>
<evidence type="ECO:0000256" key="1">
    <source>
        <dbReference type="ARBA" id="ARBA00004429"/>
    </source>
</evidence>
<dbReference type="Proteomes" id="UP000199046">
    <property type="component" value="Unassembled WGS sequence"/>
</dbReference>
<dbReference type="GO" id="GO:0015297">
    <property type="term" value="F:antiporter activity"/>
    <property type="evidence" value="ECO:0007669"/>
    <property type="project" value="InterPro"/>
</dbReference>
<feature type="transmembrane region" description="Helical" evidence="7">
    <location>
        <begin position="413"/>
        <end position="432"/>
    </location>
</feature>
<protein>
    <submittedName>
        <fullName evidence="8">Putative efflux protein, MATE family</fullName>
    </submittedName>
</protein>
<evidence type="ECO:0000313" key="9">
    <source>
        <dbReference type="Proteomes" id="UP000199046"/>
    </source>
</evidence>
<feature type="transmembrane region" description="Helical" evidence="7">
    <location>
        <begin position="236"/>
        <end position="261"/>
    </location>
</feature>
<evidence type="ECO:0000256" key="3">
    <source>
        <dbReference type="ARBA" id="ARBA00022475"/>
    </source>
</evidence>
<dbReference type="InterPro" id="IPR052031">
    <property type="entry name" value="Membrane_Transporter-Flippase"/>
</dbReference>
<dbReference type="Pfam" id="PF01554">
    <property type="entry name" value="MatE"/>
    <property type="match status" value="2"/>
</dbReference>
<evidence type="ECO:0000256" key="5">
    <source>
        <dbReference type="ARBA" id="ARBA00022989"/>
    </source>
</evidence>
<evidence type="ECO:0000256" key="7">
    <source>
        <dbReference type="SAM" id="Phobius"/>
    </source>
</evidence>
<dbReference type="AlphaFoldDB" id="A0A1I1G8J5"/>
<dbReference type="InterPro" id="IPR002528">
    <property type="entry name" value="MATE_fam"/>
</dbReference>
<feature type="transmembrane region" description="Helical" evidence="7">
    <location>
        <begin position="89"/>
        <end position="111"/>
    </location>
</feature>
<evidence type="ECO:0000313" key="8">
    <source>
        <dbReference type="EMBL" id="SFC07875.1"/>
    </source>
</evidence>
<dbReference type="EMBL" id="FOLY01000001">
    <property type="protein sequence ID" value="SFC07875.1"/>
    <property type="molecule type" value="Genomic_DNA"/>
</dbReference>
<feature type="transmembrane region" description="Helical" evidence="7">
    <location>
        <begin position="281"/>
        <end position="298"/>
    </location>
</feature>
<evidence type="ECO:0000256" key="4">
    <source>
        <dbReference type="ARBA" id="ARBA00022692"/>
    </source>
</evidence>
<organism evidence="8 9">
    <name type="scientific">Kushneria avicenniae</name>
    <dbReference type="NCBI Taxonomy" id="402385"/>
    <lineage>
        <taxon>Bacteria</taxon>
        <taxon>Pseudomonadati</taxon>
        <taxon>Pseudomonadota</taxon>
        <taxon>Gammaproteobacteria</taxon>
        <taxon>Oceanospirillales</taxon>
        <taxon>Halomonadaceae</taxon>
        <taxon>Kushneria</taxon>
    </lineage>
</organism>
<keyword evidence="6 7" id="KW-0472">Membrane</keyword>
<dbReference type="STRING" id="402385.SAMN05421848_0459"/>
<proteinExistence type="predicted"/>
<feature type="transmembrane region" description="Helical" evidence="7">
    <location>
        <begin position="363"/>
        <end position="382"/>
    </location>
</feature>
<keyword evidence="9" id="KW-1185">Reference proteome</keyword>
<keyword evidence="2" id="KW-0813">Transport</keyword>
<name>A0A1I1G8J5_9GAMM</name>
<sequence length="456" mass="48537">MASPQTREMGKTLWRQTLPMAMGVMALLGFNLIDSIFIARLGTQPLAAQSFTFPVATVIIGVQVGFGIAIAALISRALGADEQARARRLGTLVLVGGSAAMLVLLLVLWLMESIIFRLLGASEDTLALIHQYWGPWLLASWVGALLYLGYSLFRAHGETRLPGRMMVLTSLLNLVLDPVLIFGVGPFDGWGLAGAAWATLISFAIGLLILARSLSKRDWLSGTGLRQEAVSSLGRFLGIALPAMASQLLPAVSALAATGIVARLGETAVAAWGLAARLETFVILVVLGLTMSLPPWLGRSFGAGRWQEIRALMNLAARVVLIWQLVIGLLLSALAGPLAGLLAGNEEVRDMLATLLHVMLPSYAFLGICMLVVSACNALGWPRRAVTVSFMRLFVCYLPCLSLGAWLGGLVGLGIGAAVGNVLAGALAWWSYRRILGDKGRDSGSMAFDPVREHLS</sequence>
<keyword evidence="4 7" id="KW-0812">Transmembrane</keyword>
<feature type="transmembrane region" description="Helical" evidence="7">
    <location>
        <begin position="190"/>
        <end position="211"/>
    </location>
</feature>
<feature type="transmembrane region" description="Helical" evidence="7">
    <location>
        <begin position="51"/>
        <end position="77"/>
    </location>
</feature>
<dbReference type="NCBIfam" id="TIGR00797">
    <property type="entry name" value="matE"/>
    <property type="match status" value="1"/>
</dbReference>
<feature type="transmembrane region" description="Helical" evidence="7">
    <location>
        <begin position="319"/>
        <end position="343"/>
    </location>
</feature>